<dbReference type="Proteomes" id="UP000299102">
    <property type="component" value="Unassembled WGS sequence"/>
</dbReference>
<accession>A0A4C1Z3U4</accession>
<evidence type="ECO:0000313" key="1">
    <source>
        <dbReference type="EMBL" id="GBP81724.1"/>
    </source>
</evidence>
<name>A0A4C1Z3U4_EUMVA</name>
<sequence length="152" mass="16528">MLIGSFNLCFKWVNRAKAARASAARDVQNYVITRHGRRGGRGRRLTDLAENEAVEGSASKTSGCWSLRCYREYGTTPGIGILFLEKHAVRKSTMAPVGADLIGGAWGSSIDGGLLRPTSINLPECFSRLSKSLIKPQSVLTSSQICHAEMTR</sequence>
<dbReference type="EMBL" id="BGZK01001527">
    <property type="protein sequence ID" value="GBP81724.1"/>
    <property type="molecule type" value="Genomic_DNA"/>
</dbReference>
<gene>
    <name evidence="1" type="ORF">EVAR_59663_1</name>
</gene>
<evidence type="ECO:0000313" key="2">
    <source>
        <dbReference type="Proteomes" id="UP000299102"/>
    </source>
</evidence>
<proteinExistence type="predicted"/>
<keyword evidence="2" id="KW-1185">Reference proteome</keyword>
<reference evidence="1 2" key="1">
    <citation type="journal article" date="2019" name="Commun. Biol.">
        <title>The bagworm genome reveals a unique fibroin gene that provides high tensile strength.</title>
        <authorList>
            <person name="Kono N."/>
            <person name="Nakamura H."/>
            <person name="Ohtoshi R."/>
            <person name="Tomita M."/>
            <person name="Numata K."/>
            <person name="Arakawa K."/>
        </authorList>
    </citation>
    <scope>NUCLEOTIDE SEQUENCE [LARGE SCALE GENOMIC DNA]</scope>
</reference>
<organism evidence="1 2">
    <name type="scientific">Eumeta variegata</name>
    <name type="common">Bagworm moth</name>
    <name type="synonym">Eumeta japonica</name>
    <dbReference type="NCBI Taxonomy" id="151549"/>
    <lineage>
        <taxon>Eukaryota</taxon>
        <taxon>Metazoa</taxon>
        <taxon>Ecdysozoa</taxon>
        <taxon>Arthropoda</taxon>
        <taxon>Hexapoda</taxon>
        <taxon>Insecta</taxon>
        <taxon>Pterygota</taxon>
        <taxon>Neoptera</taxon>
        <taxon>Endopterygota</taxon>
        <taxon>Lepidoptera</taxon>
        <taxon>Glossata</taxon>
        <taxon>Ditrysia</taxon>
        <taxon>Tineoidea</taxon>
        <taxon>Psychidae</taxon>
        <taxon>Oiketicinae</taxon>
        <taxon>Eumeta</taxon>
    </lineage>
</organism>
<dbReference type="AlphaFoldDB" id="A0A4C1Z3U4"/>
<comment type="caution">
    <text evidence="1">The sequence shown here is derived from an EMBL/GenBank/DDBJ whole genome shotgun (WGS) entry which is preliminary data.</text>
</comment>
<protein>
    <submittedName>
        <fullName evidence="1">Uncharacterized protein</fullName>
    </submittedName>
</protein>